<comment type="catalytic activity">
    <reaction evidence="1">
        <text>7,8-dihydroneopterin = 6-hydroxymethyl-7,8-dihydropterin + glycolaldehyde</text>
        <dbReference type="Rhea" id="RHEA:10540"/>
        <dbReference type="ChEBI" id="CHEBI:17001"/>
        <dbReference type="ChEBI" id="CHEBI:17071"/>
        <dbReference type="ChEBI" id="CHEBI:44841"/>
        <dbReference type="EC" id="4.1.2.25"/>
    </reaction>
</comment>
<protein>
    <recommendedName>
        <fullName evidence="4">dihydroneopterin aldolase</fullName>
        <ecNumber evidence="4">4.1.2.25</ecNumber>
    </recommendedName>
    <alternativeName>
        <fullName evidence="7">7,8-dihydroneopterin aldolase</fullName>
    </alternativeName>
</protein>
<feature type="domain" description="Dihydroneopterin aldolase/epimerase" evidence="8">
    <location>
        <begin position="6"/>
        <end position="125"/>
    </location>
</feature>
<evidence type="ECO:0000256" key="5">
    <source>
        <dbReference type="ARBA" id="ARBA00022909"/>
    </source>
</evidence>
<keyword evidence="10" id="KW-1185">Reference proteome</keyword>
<dbReference type="AlphaFoldDB" id="A6GDN4"/>
<dbReference type="Proteomes" id="UP000005801">
    <property type="component" value="Unassembled WGS sequence"/>
</dbReference>
<dbReference type="PANTHER" id="PTHR42844:SF1">
    <property type="entry name" value="DIHYDRONEOPTERIN ALDOLASE 1-RELATED"/>
    <property type="match status" value="1"/>
</dbReference>
<dbReference type="Gene3D" id="3.30.1130.10">
    <property type="match status" value="1"/>
</dbReference>
<dbReference type="SUPFAM" id="SSF55620">
    <property type="entry name" value="Tetrahydrobiopterin biosynthesis enzymes-like"/>
    <property type="match status" value="1"/>
</dbReference>
<dbReference type="EC" id="4.1.2.25" evidence="4"/>
<evidence type="ECO:0000256" key="3">
    <source>
        <dbReference type="ARBA" id="ARBA00005708"/>
    </source>
</evidence>
<dbReference type="EMBL" id="ABCS01000075">
    <property type="protein sequence ID" value="EDM76009.1"/>
    <property type="molecule type" value="Genomic_DNA"/>
</dbReference>
<comment type="similarity">
    <text evidence="3">Belongs to the DHNA family.</text>
</comment>
<sequence length="217" mass="23801">MSRDRLRIADLRVECVVGILPGERVREQTLLVDVELVLPLDEAARSGDLERSCDYSRAARQVAELLVHRRYRLIETAAQELCAALLLLYPVLESVGLRLRKPQALPGRLGVFEASGGCVEVAITRDRARLALEVHEGGASQVYRGASFELERTQLDAGERRVVEAGSLAWLQRGAVEVDVDGARWADAPGARAVTRREAWVAQESAALVLATPRDPS</sequence>
<accession>A6GDN4</accession>
<evidence type="ECO:0000256" key="1">
    <source>
        <dbReference type="ARBA" id="ARBA00001353"/>
    </source>
</evidence>
<evidence type="ECO:0000256" key="6">
    <source>
        <dbReference type="ARBA" id="ARBA00023239"/>
    </source>
</evidence>
<dbReference type="InterPro" id="IPR043133">
    <property type="entry name" value="GTP-CH-I_C/QueF"/>
</dbReference>
<dbReference type="InterPro" id="IPR006157">
    <property type="entry name" value="FolB_dom"/>
</dbReference>
<evidence type="ECO:0000313" key="10">
    <source>
        <dbReference type="Proteomes" id="UP000005801"/>
    </source>
</evidence>
<dbReference type="GO" id="GO:0005737">
    <property type="term" value="C:cytoplasm"/>
    <property type="evidence" value="ECO:0007669"/>
    <property type="project" value="TreeGrafter"/>
</dbReference>
<name>A6GDN4_9BACT</name>
<dbReference type="GO" id="GO:0046656">
    <property type="term" value="P:folic acid biosynthetic process"/>
    <property type="evidence" value="ECO:0007669"/>
    <property type="project" value="UniProtKB-KW"/>
</dbReference>
<dbReference type="RefSeq" id="WP_006974824.1">
    <property type="nucleotide sequence ID" value="NZ_ABCS01000075.1"/>
</dbReference>
<dbReference type="SMART" id="SM00905">
    <property type="entry name" value="FolB"/>
    <property type="match status" value="1"/>
</dbReference>
<evidence type="ECO:0000256" key="7">
    <source>
        <dbReference type="ARBA" id="ARBA00032903"/>
    </source>
</evidence>
<comment type="pathway">
    <text evidence="2">Cofactor biosynthesis; tetrahydrofolate biosynthesis; 2-amino-4-hydroxy-6-hydroxymethyl-7,8-dihydropteridine diphosphate from 7,8-dihydroneopterin triphosphate: step 3/4.</text>
</comment>
<evidence type="ECO:0000256" key="4">
    <source>
        <dbReference type="ARBA" id="ARBA00013043"/>
    </source>
</evidence>
<dbReference type="eggNOG" id="COG1539">
    <property type="taxonomic scope" value="Bacteria"/>
</dbReference>
<dbReference type="PANTHER" id="PTHR42844">
    <property type="entry name" value="DIHYDRONEOPTERIN ALDOLASE 1-RELATED"/>
    <property type="match status" value="1"/>
</dbReference>
<dbReference type="InterPro" id="IPR006156">
    <property type="entry name" value="Dihydroneopterin_aldolase"/>
</dbReference>
<organism evidence="9 10">
    <name type="scientific">Plesiocystis pacifica SIR-1</name>
    <dbReference type="NCBI Taxonomy" id="391625"/>
    <lineage>
        <taxon>Bacteria</taxon>
        <taxon>Pseudomonadati</taxon>
        <taxon>Myxococcota</taxon>
        <taxon>Polyangia</taxon>
        <taxon>Nannocystales</taxon>
        <taxon>Nannocystaceae</taxon>
        <taxon>Plesiocystis</taxon>
    </lineage>
</organism>
<comment type="caution">
    <text evidence="9">The sequence shown here is derived from an EMBL/GenBank/DDBJ whole genome shotgun (WGS) entry which is preliminary data.</text>
</comment>
<dbReference type="GO" id="GO:0004150">
    <property type="term" value="F:dihydroneopterin aldolase activity"/>
    <property type="evidence" value="ECO:0007669"/>
    <property type="project" value="UniProtKB-EC"/>
</dbReference>
<proteinExistence type="inferred from homology"/>
<evidence type="ECO:0000259" key="8">
    <source>
        <dbReference type="SMART" id="SM00905"/>
    </source>
</evidence>
<evidence type="ECO:0000256" key="2">
    <source>
        <dbReference type="ARBA" id="ARBA00005013"/>
    </source>
</evidence>
<keyword evidence="5" id="KW-0289">Folate biosynthesis</keyword>
<dbReference type="Pfam" id="PF02152">
    <property type="entry name" value="FolB"/>
    <property type="match status" value="1"/>
</dbReference>
<reference evidence="9 10" key="1">
    <citation type="submission" date="2007-06" db="EMBL/GenBank/DDBJ databases">
        <authorList>
            <person name="Shimkets L."/>
            <person name="Ferriera S."/>
            <person name="Johnson J."/>
            <person name="Kravitz S."/>
            <person name="Beeson K."/>
            <person name="Sutton G."/>
            <person name="Rogers Y.-H."/>
            <person name="Friedman R."/>
            <person name="Frazier M."/>
            <person name="Venter J.C."/>
        </authorList>
    </citation>
    <scope>NUCLEOTIDE SEQUENCE [LARGE SCALE GENOMIC DNA]</scope>
    <source>
        <strain evidence="9 10">SIR-1</strain>
    </source>
</reference>
<dbReference type="STRING" id="391625.PPSIR1_32869"/>
<evidence type="ECO:0000313" key="9">
    <source>
        <dbReference type="EMBL" id="EDM76009.1"/>
    </source>
</evidence>
<keyword evidence="6" id="KW-0456">Lyase</keyword>
<dbReference type="NCBIfam" id="TIGR00526">
    <property type="entry name" value="folB_dom"/>
    <property type="match status" value="1"/>
</dbReference>
<gene>
    <name evidence="9" type="ORF">PPSIR1_32869</name>
</gene>